<keyword evidence="2" id="KW-1185">Reference proteome</keyword>
<dbReference type="EMBL" id="FOQD01000011">
    <property type="protein sequence ID" value="SFI65724.1"/>
    <property type="molecule type" value="Genomic_DNA"/>
</dbReference>
<organism evidence="1 2">
    <name type="scientific">Planctomicrobium piriforme</name>
    <dbReference type="NCBI Taxonomy" id="1576369"/>
    <lineage>
        <taxon>Bacteria</taxon>
        <taxon>Pseudomonadati</taxon>
        <taxon>Planctomycetota</taxon>
        <taxon>Planctomycetia</taxon>
        <taxon>Planctomycetales</taxon>
        <taxon>Planctomycetaceae</taxon>
        <taxon>Planctomicrobium</taxon>
    </lineage>
</organism>
<accession>A0A1I3JZY6</accession>
<reference evidence="2" key="1">
    <citation type="submission" date="2016-10" db="EMBL/GenBank/DDBJ databases">
        <authorList>
            <person name="Varghese N."/>
            <person name="Submissions S."/>
        </authorList>
    </citation>
    <scope>NUCLEOTIDE SEQUENCE [LARGE SCALE GENOMIC DNA]</scope>
    <source>
        <strain evidence="2">DSM 26348</strain>
    </source>
</reference>
<protein>
    <submittedName>
        <fullName evidence="1">Uncharacterized protein</fullName>
    </submittedName>
</protein>
<dbReference type="RefSeq" id="WP_092051511.1">
    <property type="nucleotide sequence ID" value="NZ_FOQD01000011.1"/>
</dbReference>
<dbReference type="STRING" id="1576369.SAMN05421753_11171"/>
<dbReference type="InterPro" id="IPR029083">
    <property type="entry name" value="Imm32"/>
</dbReference>
<dbReference type="Proteomes" id="UP000199518">
    <property type="component" value="Unassembled WGS sequence"/>
</dbReference>
<evidence type="ECO:0000313" key="2">
    <source>
        <dbReference type="Proteomes" id="UP000199518"/>
    </source>
</evidence>
<dbReference type="AlphaFoldDB" id="A0A1I3JZY6"/>
<evidence type="ECO:0000313" key="1">
    <source>
        <dbReference type="EMBL" id="SFI65724.1"/>
    </source>
</evidence>
<proteinExistence type="predicted"/>
<sequence>MEPEVIVKLAFLINATGDVGYAVPEIHILGNKAGLLQLANALRSMAESVPRPDLANCDPDDHRHFGTQAEWDKPFNNQLSDELEFRLGILTEENRDLVLQKYRITPASRATGSLVARYRSQADAAEKSEARVTSAIQESLGH</sequence>
<name>A0A1I3JZY6_9PLAN</name>
<gene>
    <name evidence="1" type="ORF">SAMN05421753_11171</name>
</gene>
<dbReference type="Pfam" id="PF15566">
    <property type="entry name" value="Imm32"/>
    <property type="match status" value="1"/>
</dbReference>